<sequence length="108" mass="12465">MLLLTTAAEIHSISSWSMQWQTEGLQVNKEKSLAFLGKYAQPKKCSILGILGRPLRIFFQDIANKVRCKLSAWKSHMLSQVGHQQLISSVIWSLLFYSFQVYAWPRLH</sequence>
<dbReference type="Proteomes" id="UP000290289">
    <property type="component" value="Chromosome 9"/>
</dbReference>
<gene>
    <name evidence="1" type="ORF">DVH24_000448</name>
</gene>
<accession>A0A498IZJ9</accession>
<dbReference type="AlphaFoldDB" id="A0A498IZJ9"/>
<keyword evidence="2" id="KW-1185">Reference proteome</keyword>
<proteinExistence type="predicted"/>
<dbReference type="EMBL" id="RDQH01000335">
    <property type="protein sequence ID" value="RXH88849.1"/>
    <property type="molecule type" value="Genomic_DNA"/>
</dbReference>
<evidence type="ECO:0008006" key="3">
    <source>
        <dbReference type="Google" id="ProtNLM"/>
    </source>
</evidence>
<reference evidence="1 2" key="1">
    <citation type="submission" date="2018-10" db="EMBL/GenBank/DDBJ databases">
        <title>A high-quality apple genome assembly.</title>
        <authorList>
            <person name="Hu J."/>
        </authorList>
    </citation>
    <scope>NUCLEOTIDE SEQUENCE [LARGE SCALE GENOMIC DNA]</scope>
    <source>
        <strain evidence="2">cv. HFTH1</strain>
        <tissue evidence="1">Young leaf</tissue>
    </source>
</reference>
<name>A0A498IZJ9_MALDO</name>
<comment type="caution">
    <text evidence="1">The sequence shown here is derived from an EMBL/GenBank/DDBJ whole genome shotgun (WGS) entry which is preliminary data.</text>
</comment>
<organism evidence="1 2">
    <name type="scientific">Malus domestica</name>
    <name type="common">Apple</name>
    <name type="synonym">Pyrus malus</name>
    <dbReference type="NCBI Taxonomy" id="3750"/>
    <lineage>
        <taxon>Eukaryota</taxon>
        <taxon>Viridiplantae</taxon>
        <taxon>Streptophyta</taxon>
        <taxon>Embryophyta</taxon>
        <taxon>Tracheophyta</taxon>
        <taxon>Spermatophyta</taxon>
        <taxon>Magnoliopsida</taxon>
        <taxon>eudicotyledons</taxon>
        <taxon>Gunneridae</taxon>
        <taxon>Pentapetalae</taxon>
        <taxon>rosids</taxon>
        <taxon>fabids</taxon>
        <taxon>Rosales</taxon>
        <taxon>Rosaceae</taxon>
        <taxon>Amygdaloideae</taxon>
        <taxon>Maleae</taxon>
        <taxon>Malus</taxon>
    </lineage>
</organism>
<protein>
    <recommendedName>
        <fullName evidence="3">Reverse transcriptase domain-containing protein</fullName>
    </recommendedName>
</protein>
<evidence type="ECO:0000313" key="2">
    <source>
        <dbReference type="Proteomes" id="UP000290289"/>
    </source>
</evidence>
<evidence type="ECO:0000313" key="1">
    <source>
        <dbReference type="EMBL" id="RXH88849.1"/>
    </source>
</evidence>